<dbReference type="InterPro" id="IPR028079">
    <property type="entry name" value="RNase_Zc3h12a_2"/>
</dbReference>
<sequence>MDPPRPPGTRLVLNTAGHLISVPESMFDQPSTSFWGNGPTSVPVDDECDREEPATHQESSESDSDYSDGEEATPEQWKELDKELDKVVALLKEYEAAKVTETDPVKRYRNLCQLSTTLKTISVKDGGWKILHKEHTEKEKLALDRANFDILKFVYARHEKILDDGKSFITRFELIDAKIADLISRFIQMHGEHSFRAGSLSVAVGFDEFPPELTWRTTPTNKIIMLRPVVIDGVAVLNATMDDDTWMPFMEITKNCRDWIYEPELNLPVKPLTDIILLFLIRGHKTTVYLPKYYQEFLSDCGVSKVDDLVAFQKLIDLGFIKFLEITNPFNFKWFNVVADLADRCGAVFVSSEDYRQRKMKINYSKPSGRIITPCFLNAEDRLLVLDPTIRYRKPGEKTYTVISSDRILQFDEPDDERIKLSEQLYLDQQIKLICSLCQLYPVKMINKVAIKQLLELVVFAGADFEMPGMSIEDYEKLYDRYGREAFFN</sequence>
<evidence type="ECO:0000313" key="3">
    <source>
        <dbReference type="EMBL" id="CAB54490.1"/>
    </source>
</evidence>
<keyword evidence="6" id="KW-1267">Proteomics identification</keyword>
<dbReference type="Bgee" id="WBGene00013596">
    <property type="expression patterns" value="Expressed in germ line (C elegans) and 4 other cell types or tissues"/>
</dbReference>
<dbReference type="PIR" id="T27468">
    <property type="entry name" value="T27468"/>
</dbReference>
<dbReference type="OrthoDB" id="5807598at2759"/>
<feature type="domain" description="Zc3h12a-like Ribonuclease NYN" evidence="2">
    <location>
        <begin position="261"/>
        <end position="384"/>
    </location>
</feature>
<evidence type="ECO:0000313" key="5">
    <source>
        <dbReference type="WormBase" id="Y87G2A.7"/>
    </source>
</evidence>
<evidence type="ECO:0000313" key="4">
    <source>
        <dbReference type="Proteomes" id="UP000001940"/>
    </source>
</evidence>
<dbReference type="KEGG" id="cel:CELE_Y87G2A.7"/>
<dbReference type="AGR" id="WB:WBGene00013596"/>
<dbReference type="STRING" id="6239.Y87G2A.7.1"/>
<dbReference type="WormBase" id="Y87G2A.7">
    <property type="protein sequence ID" value="CE23136"/>
    <property type="gene ID" value="WBGene00013596"/>
    <property type="gene designation" value="nyn-2"/>
</dbReference>
<dbReference type="Proteomes" id="UP000001940">
    <property type="component" value="Chromosome I"/>
</dbReference>
<feature type="compositionally biased region" description="Polar residues" evidence="1">
    <location>
        <begin position="28"/>
        <end position="40"/>
    </location>
</feature>
<evidence type="ECO:0000256" key="1">
    <source>
        <dbReference type="SAM" id="MobiDB-lite"/>
    </source>
</evidence>
<feature type="region of interest" description="Disordered" evidence="1">
    <location>
        <begin position="23"/>
        <end position="77"/>
    </location>
</feature>
<dbReference type="InParanoid" id="Q9NA28"/>
<evidence type="ECO:0007829" key="6">
    <source>
        <dbReference type="PeptideAtlas" id="Q9NA28"/>
    </source>
</evidence>
<dbReference type="PeptideAtlas" id="Q9NA28"/>
<dbReference type="UCSC" id="Y87G2A.7">
    <property type="organism name" value="c. elegans"/>
</dbReference>
<dbReference type="RefSeq" id="NP_001370075.1">
    <property type="nucleotide sequence ID" value="NM_001383746.2"/>
</dbReference>
<dbReference type="AlphaFoldDB" id="Q9NA28"/>
<evidence type="ECO:0000259" key="2">
    <source>
        <dbReference type="Pfam" id="PF14626"/>
    </source>
</evidence>
<dbReference type="FunCoup" id="Q9NA28">
    <property type="interactions" value="1602"/>
</dbReference>
<dbReference type="HOGENOM" id="CLU_035545_0_0_1"/>
<dbReference type="CTD" id="173226"/>
<keyword evidence="4" id="KW-1185">Reference proteome</keyword>
<accession>Q9NA28</accession>
<dbReference type="Pfam" id="PF14626">
    <property type="entry name" value="RNase_Zc3h12a_2"/>
    <property type="match status" value="1"/>
</dbReference>
<dbReference type="IntAct" id="Q9NA28">
    <property type="interactions" value="1"/>
</dbReference>
<dbReference type="PaxDb" id="6239-Y87G2A.7"/>
<dbReference type="EMBL" id="BX284601">
    <property type="protein sequence ID" value="CAB54490.1"/>
    <property type="molecule type" value="Genomic_DNA"/>
</dbReference>
<proteinExistence type="evidence at protein level"/>
<name>Q9NA28_CAEEL</name>
<dbReference type="GO" id="GO:0030422">
    <property type="term" value="P:siRNA processing"/>
    <property type="evidence" value="ECO:0000316"/>
    <property type="project" value="WormBase"/>
</dbReference>
<reference evidence="3 4" key="1">
    <citation type="journal article" date="1998" name="Science">
        <title>Genome sequence of the nematode C. elegans: a platform for investigating biology.</title>
        <authorList>
            <consortium name="The C. elegans sequencing consortium"/>
            <person name="Sulson J.E."/>
            <person name="Waterston R."/>
        </authorList>
    </citation>
    <scope>NUCLEOTIDE SEQUENCE [LARGE SCALE GENOMIC DNA]</scope>
    <source>
        <strain evidence="3 4">Bristol N2</strain>
    </source>
</reference>
<protein>
    <submittedName>
        <fullName evidence="3">Zc3h12a-like Ribonuclease NYN domain-containing protein</fullName>
    </submittedName>
</protein>
<gene>
    <name evidence="3 5" type="primary">nyn-2</name>
    <name evidence="3" type="ORF">CELE_Y87G2A.7</name>
    <name evidence="5" type="ORF">Y87G2A.7</name>
</gene>
<dbReference type="GeneID" id="173226"/>
<dbReference type="OMA" id="FDVIMNF"/>
<feature type="compositionally biased region" description="Acidic residues" evidence="1">
    <location>
        <begin position="60"/>
        <end position="73"/>
    </location>
</feature>
<organism evidence="3 4">
    <name type="scientific">Caenorhabditis elegans</name>
    <dbReference type="NCBI Taxonomy" id="6239"/>
    <lineage>
        <taxon>Eukaryota</taxon>
        <taxon>Metazoa</taxon>
        <taxon>Ecdysozoa</taxon>
        <taxon>Nematoda</taxon>
        <taxon>Chromadorea</taxon>
        <taxon>Rhabditida</taxon>
        <taxon>Rhabditina</taxon>
        <taxon>Rhabditomorpha</taxon>
        <taxon>Rhabditoidea</taxon>
        <taxon>Rhabditidae</taxon>
        <taxon>Peloderinae</taxon>
        <taxon>Caenorhabditis</taxon>
    </lineage>
</organism>
<dbReference type="eggNOG" id="ENOG502TFYU">
    <property type="taxonomic scope" value="Eukaryota"/>
</dbReference>